<gene>
    <name evidence="2" type="ORF">DDY73_08885</name>
</gene>
<dbReference type="InterPro" id="IPR036116">
    <property type="entry name" value="FN3_sf"/>
</dbReference>
<dbReference type="InterPro" id="IPR012334">
    <property type="entry name" value="Pectin_lyas_fold"/>
</dbReference>
<organism evidence="2 3">
    <name type="scientific">Coprobacter fastidiosus</name>
    <dbReference type="NCBI Taxonomy" id="1099853"/>
    <lineage>
        <taxon>Bacteria</taxon>
        <taxon>Pseudomonadati</taxon>
        <taxon>Bacteroidota</taxon>
        <taxon>Bacteroidia</taxon>
        <taxon>Bacteroidales</taxon>
        <taxon>Barnesiellaceae</taxon>
        <taxon>Coprobacter</taxon>
    </lineage>
</organism>
<dbReference type="Pfam" id="PF17161">
    <property type="entry name" value="DUF5123"/>
    <property type="match status" value="1"/>
</dbReference>
<dbReference type="EMBL" id="DNWC01000118">
    <property type="protein sequence ID" value="HBJ09107.1"/>
    <property type="molecule type" value="Genomic_DNA"/>
</dbReference>
<dbReference type="SMART" id="SM00060">
    <property type="entry name" value="FN3"/>
    <property type="match status" value="1"/>
</dbReference>
<dbReference type="Gene3D" id="2.160.20.10">
    <property type="entry name" value="Single-stranded right-handed beta-helix, Pectin lyase-like"/>
    <property type="match status" value="1"/>
</dbReference>
<evidence type="ECO:0000313" key="2">
    <source>
        <dbReference type="EMBL" id="HBJ09107.1"/>
    </source>
</evidence>
<comment type="caution">
    <text evidence="2">The sequence shown here is derived from an EMBL/GenBank/DDBJ whole genome shotgun (WGS) entry which is preliminary data.</text>
</comment>
<dbReference type="InterPro" id="IPR033427">
    <property type="entry name" value="DUF5123"/>
</dbReference>
<evidence type="ECO:0000313" key="3">
    <source>
        <dbReference type="Proteomes" id="UP000262954"/>
    </source>
</evidence>
<dbReference type="GeneID" id="92929183"/>
<dbReference type="AlphaFoldDB" id="A0A316R1W7"/>
<reference evidence="2 3" key="1">
    <citation type="journal article" date="2018" name="Nat. Biotechnol.">
        <title>A standardized bacterial taxonomy based on genome phylogeny substantially revises the tree of life.</title>
        <authorList>
            <person name="Parks D.H."/>
            <person name="Chuvochina M."/>
            <person name="Waite D.W."/>
            <person name="Rinke C."/>
            <person name="Skarshewski A."/>
            <person name="Chaumeil P.A."/>
            <person name="Hugenholtz P."/>
        </authorList>
    </citation>
    <scope>NUCLEOTIDE SEQUENCE [LARGE SCALE GENOMIC DNA]</scope>
    <source>
        <strain evidence="2">UBA11482</strain>
    </source>
</reference>
<sequence length="532" mass="58132">MKNIKYIILSSVIVLATGLVSCLDSEFDVDESYNRLFSPVSFETTNETSTTVDFTWKNIPAASYYLIELSLTEDFAEVYKTYGENQEITTNAYTATGLTPNTDYWARIKCMSTQGIPESKYSQVITFTTKKLVNVEFSTTVDATWIRLSWIVPEGSVNNVTKIVLKDAAGAIVKSVEDAAELADNTLLFENLTALTTYHWEAYDGATLFDEDDVTTLPDVLPGTDIIEIDNTTTENINTLIAATTQGNILIKIAAGTTLNVVTEDGSDTGFIIPVGKSVTIKGIVTEANRTNLPIIKMKEFNFTQMPSLTLENVHIIGSGTQASYVIKGEADQTQLDKIEIDNCIIENMRGIFSLRSTSPLAPEVTVNNTTIRDLKDYGVFQSEASAGGGYKSIVVTNSTFDGIQYLLRAKNAPTAYNVISFSDCTFNKTVLDGKYLVDLANATQSLTTFEFVNCIFGSAYSGTPKVTKAPTKPTFTNCYKTTDFAPSSMDGVIDYEKSAADLFTDPSSGNFLIKDASFIGKDSAGDPIWRP</sequence>
<dbReference type="SUPFAM" id="SSF51126">
    <property type="entry name" value="Pectin lyase-like"/>
    <property type="match status" value="1"/>
</dbReference>
<dbReference type="Pfam" id="PF16318">
    <property type="entry name" value="DUF4957"/>
    <property type="match status" value="1"/>
</dbReference>
<dbReference type="CDD" id="cd00063">
    <property type="entry name" value="FN3"/>
    <property type="match status" value="1"/>
</dbReference>
<dbReference type="InterPro" id="IPR013783">
    <property type="entry name" value="Ig-like_fold"/>
</dbReference>
<proteinExistence type="predicted"/>
<dbReference type="PROSITE" id="PS51257">
    <property type="entry name" value="PROKAR_LIPOPROTEIN"/>
    <property type="match status" value="1"/>
</dbReference>
<accession>A0A316R1W7</accession>
<dbReference type="SUPFAM" id="SSF49265">
    <property type="entry name" value="Fibronectin type III"/>
    <property type="match status" value="1"/>
</dbReference>
<dbReference type="PROSITE" id="PS50853">
    <property type="entry name" value="FN3"/>
    <property type="match status" value="1"/>
</dbReference>
<protein>
    <submittedName>
        <fullName evidence="2">DUF5123 domain-containing protein</fullName>
    </submittedName>
</protein>
<dbReference type="InterPro" id="IPR011050">
    <property type="entry name" value="Pectin_lyase_fold/virulence"/>
</dbReference>
<dbReference type="Gene3D" id="2.60.40.10">
    <property type="entry name" value="Immunoglobulins"/>
    <property type="match status" value="1"/>
</dbReference>
<evidence type="ECO:0000259" key="1">
    <source>
        <dbReference type="PROSITE" id="PS50853"/>
    </source>
</evidence>
<dbReference type="RefSeq" id="WP_009319623.1">
    <property type="nucleotide sequence ID" value="NZ_AP028032.1"/>
</dbReference>
<dbReference type="InterPro" id="IPR032530">
    <property type="entry name" value="DUF4957"/>
</dbReference>
<name>A0A316R1W7_9BACT</name>
<feature type="domain" description="Fibronectin type-III" evidence="1">
    <location>
        <begin position="38"/>
        <end position="132"/>
    </location>
</feature>
<dbReference type="InterPro" id="IPR003961">
    <property type="entry name" value="FN3_dom"/>
</dbReference>
<dbReference type="Proteomes" id="UP000262954">
    <property type="component" value="Unassembled WGS sequence"/>
</dbReference>